<dbReference type="RefSeq" id="WP_132277116.1">
    <property type="nucleotide sequence ID" value="NZ_JAOBST010000037.1"/>
</dbReference>
<protein>
    <submittedName>
        <fullName evidence="3">XdhC/CoxI family protein</fullName>
    </submittedName>
</protein>
<dbReference type="Pfam" id="PF13478">
    <property type="entry name" value="XdhC_C"/>
    <property type="match status" value="1"/>
</dbReference>
<dbReference type="InterPro" id="IPR003777">
    <property type="entry name" value="XdhC_CoxI"/>
</dbReference>
<dbReference type="AlphaFoldDB" id="A0A4R4FDT8"/>
<feature type="domain" description="XdhC- CoxI" evidence="1">
    <location>
        <begin position="15"/>
        <end position="74"/>
    </location>
</feature>
<dbReference type="Pfam" id="PF02625">
    <property type="entry name" value="XdhC_CoxI"/>
    <property type="match status" value="1"/>
</dbReference>
<dbReference type="EMBL" id="SMMX01000006">
    <property type="protein sequence ID" value="TDA21792.1"/>
    <property type="molecule type" value="Genomic_DNA"/>
</dbReference>
<keyword evidence="4" id="KW-1185">Reference proteome</keyword>
<sequence>MEKTFRQIKRKSEEDIDVILVTIIAGKGSVPRGAGARMWLSRDGEMSGTIGGGNVEYHAAMKARELLERKRSFMTGYNLGQSDIADMGMVCGGQVQVLFQYLCKKDIPCMEAVITQCGKTKDAWLLLHVTDADTWDMRVMTKEEAAGHKEYEEILKLMKNKPAYLETGSGNYYIESLEETGIVYVFGGGHVAQELVPLLSHLGFQCFVTDDRREFASKERFPDAVETLVCDYDELEEHIHIKSCDYVVIMTRGHQYDYEVQTQLLKYNPFYMGIMGSRNKIAYVSGRLLNDGYTKEEIGKCHMPIGTAIKAETPAEIAVSIAGELICKRAAGKLSG</sequence>
<reference evidence="3 4" key="1">
    <citation type="journal article" date="2016" name="Nat. Microbiol.">
        <title>The Mouse Intestinal Bacterial Collection (miBC) provides host-specific insight into cultured diversity and functional potential of the gut microbiota.</title>
        <authorList>
            <person name="Lagkouvardos I."/>
            <person name="Pukall R."/>
            <person name="Abt B."/>
            <person name="Foesel B.U."/>
            <person name="Meier-Kolthoff J.P."/>
            <person name="Kumar N."/>
            <person name="Bresciani A."/>
            <person name="Martinez I."/>
            <person name="Just S."/>
            <person name="Ziegler C."/>
            <person name="Brugiroux S."/>
            <person name="Garzetti D."/>
            <person name="Wenning M."/>
            <person name="Bui T.P."/>
            <person name="Wang J."/>
            <person name="Hugenholtz F."/>
            <person name="Plugge C.M."/>
            <person name="Peterson D.A."/>
            <person name="Hornef M.W."/>
            <person name="Baines J.F."/>
            <person name="Smidt H."/>
            <person name="Walter J."/>
            <person name="Kristiansen K."/>
            <person name="Nielsen H.B."/>
            <person name="Haller D."/>
            <person name="Overmann J."/>
            <person name="Stecher B."/>
            <person name="Clavel T."/>
        </authorList>
    </citation>
    <scope>NUCLEOTIDE SEQUENCE [LARGE SCALE GENOMIC DNA]</scope>
    <source>
        <strain evidence="3 4">DSM 28560</strain>
    </source>
</reference>
<dbReference type="InterPro" id="IPR027051">
    <property type="entry name" value="XdhC_Rossmann_dom"/>
</dbReference>
<evidence type="ECO:0000259" key="2">
    <source>
        <dbReference type="Pfam" id="PF13478"/>
    </source>
</evidence>
<organism evidence="3 4">
    <name type="scientific">Extibacter muris</name>
    <dbReference type="NCBI Taxonomy" id="1796622"/>
    <lineage>
        <taxon>Bacteria</taxon>
        <taxon>Bacillati</taxon>
        <taxon>Bacillota</taxon>
        <taxon>Clostridia</taxon>
        <taxon>Lachnospirales</taxon>
        <taxon>Lachnospiraceae</taxon>
        <taxon>Extibacter</taxon>
    </lineage>
</organism>
<evidence type="ECO:0000313" key="4">
    <source>
        <dbReference type="Proteomes" id="UP000295710"/>
    </source>
</evidence>
<dbReference type="PANTHER" id="PTHR30388:SF6">
    <property type="entry name" value="XANTHINE DEHYDROGENASE SUBUNIT A-RELATED"/>
    <property type="match status" value="1"/>
</dbReference>
<evidence type="ECO:0000313" key="3">
    <source>
        <dbReference type="EMBL" id="TDA21792.1"/>
    </source>
</evidence>
<comment type="caution">
    <text evidence="3">The sequence shown here is derived from an EMBL/GenBank/DDBJ whole genome shotgun (WGS) entry which is preliminary data.</text>
</comment>
<accession>A0A4R4FDT8</accession>
<dbReference type="InterPro" id="IPR052698">
    <property type="entry name" value="MoCofactor_Util/Proc"/>
</dbReference>
<dbReference type="Gene3D" id="3.40.50.720">
    <property type="entry name" value="NAD(P)-binding Rossmann-like Domain"/>
    <property type="match status" value="1"/>
</dbReference>
<name>A0A4R4FDT8_9FIRM</name>
<evidence type="ECO:0000259" key="1">
    <source>
        <dbReference type="Pfam" id="PF02625"/>
    </source>
</evidence>
<proteinExistence type="predicted"/>
<gene>
    <name evidence="3" type="ORF">E1963_08470</name>
</gene>
<dbReference type="Proteomes" id="UP000295710">
    <property type="component" value="Unassembled WGS sequence"/>
</dbReference>
<dbReference type="PANTHER" id="PTHR30388">
    <property type="entry name" value="ALDEHYDE OXIDOREDUCTASE MOLYBDENUM COFACTOR ASSEMBLY PROTEIN"/>
    <property type="match status" value="1"/>
</dbReference>
<feature type="domain" description="XdhC Rossmann" evidence="2">
    <location>
        <begin position="183"/>
        <end position="325"/>
    </location>
</feature>